<dbReference type="Proteomes" id="UP000263094">
    <property type="component" value="Unassembled WGS sequence"/>
</dbReference>
<dbReference type="AlphaFoldDB" id="A0A372LZD5"/>
<evidence type="ECO:0000256" key="2">
    <source>
        <dbReference type="ARBA" id="ARBA00022771"/>
    </source>
</evidence>
<dbReference type="InterPro" id="IPR000962">
    <property type="entry name" value="Znf_DskA_TraR"/>
</dbReference>
<dbReference type="Pfam" id="PF01258">
    <property type="entry name" value="zf-dskA_traR"/>
    <property type="match status" value="1"/>
</dbReference>
<keyword evidence="7" id="KW-1185">Reference proteome</keyword>
<feature type="domain" description="Zinc finger DksA/TraR C4-type" evidence="5">
    <location>
        <begin position="74"/>
        <end position="106"/>
    </location>
</feature>
<dbReference type="PROSITE" id="PS51128">
    <property type="entry name" value="ZF_DKSA_2"/>
    <property type="match status" value="1"/>
</dbReference>
<evidence type="ECO:0000256" key="1">
    <source>
        <dbReference type="ARBA" id="ARBA00022723"/>
    </source>
</evidence>
<dbReference type="PANTHER" id="PTHR33823:SF4">
    <property type="entry name" value="GENERAL STRESS PROTEIN 16O"/>
    <property type="match status" value="1"/>
</dbReference>
<gene>
    <name evidence="6" type="ORF">DY218_25215</name>
</gene>
<dbReference type="PROSITE" id="PS01102">
    <property type="entry name" value="ZF_DKSA_1"/>
    <property type="match status" value="1"/>
</dbReference>
<dbReference type="InterPro" id="IPR020458">
    <property type="entry name" value="Znf_DskA_TraR_CS"/>
</dbReference>
<name>A0A372LZD5_9ACTN</name>
<keyword evidence="3" id="KW-0862">Zinc</keyword>
<evidence type="ECO:0000256" key="4">
    <source>
        <dbReference type="PROSITE-ProRule" id="PRU00510"/>
    </source>
</evidence>
<feature type="zinc finger region" description="dksA C4-type" evidence="4">
    <location>
        <begin position="79"/>
        <end position="103"/>
    </location>
</feature>
<dbReference type="SUPFAM" id="SSF57716">
    <property type="entry name" value="Glucocorticoid receptor-like (DNA-binding domain)"/>
    <property type="match status" value="1"/>
</dbReference>
<dbReference type="PANTHER" id="PTHR33823">
    <property type="entry name" value="RNA POLYMERASE-BINDING TRANSCRIPTION FACTOR DKSA-RELATED"/>
    <property type="match status" value="1"/>
</dbReference>
<dbReference type="GO" id="GO:0008270">
    <property type="term" value="F:zinc ion binding"/>
    <property type="evidence" value="ECO:0007669"/>
    <property type="project" value="UniProtKB-KW"/>
</dbReference>
<sequence>MSLDMVGPEPRPERFAVEEIRRILEHERDARLAQLRVIDEEARDAEHDFVQAQRESIRRVLKDIETAFARLERGEYGLCEDCRRPIPVERLDILPYARQCVSCCRRRAM</sequence>
<accession>A0A372LZD5</accession>
<dbReference type="Gene3D" id="1.20.120.910">
    <property type="entry name" value="DksA, coiled-coil domain"/>
    <property type="match status" value="1"/>
</dbReference>
<protein>
    <submittedName>
        <fullName evidence="6">Molecular chaperone DnaK</fullName>
    </submittedName>
</protein>
<dbReference type="OrthoDB" id="1121111at2"/>
<evidence type="ECO:0000313" key="7">
    <source>
        <dbReference type="Proteomes" id="UP000263094"/>
    </source>
</evidence>
<organism evidence="6 7">
    <name type="scientific">Streptomyces triticagri</name>
    <dbReference type="NCBI Taxonomy" id="2293568"/>
    <lineage>
        <taxon>Bacteria</taxon>
        <taxon>Bacillati</taxon>
        <taxon>Actinomycetota</taxon>
        <taxon>Actinomycetes</taxon>
        <taxon>Kitasatosporales</taxon>
        <taxon>Streptomycetaceae</taxon>
        <taxon>Streptomyces</taxon>
    </lineage>
</organism>
<evidence type="ECO:0000259" key="5">
    <source>
        <dbReference type="Pfam" id="PF01258"/>
    </source>
</evidence>
<evidence type="ECO:0000313" key="6">
    <source>
        <dbReference type="EMBL" id="RFU84022.1"/>
    </source>
</evidence>
<reference evidence="6 7" key="1">
    <citation type="submission" date="2018-08" db="EMBL/GenBank/DDBJ databases">
        <title>Isolation, diversity and antifungal activity of Actinobacteria from wheat.</title>
        <authorList>
            <person name="Han C."/>
        </authorList>
    </citation>
    <scope>NUCLEOTIDE SEQUENCE [LARGE SCALE GENOMIC DNA]</scope>
    <source>
        <strain evidence="6 7">NEAU-YY421</strain>
    </source>
</reference>
<keyword evidence="1" id="KW-0479">Metal-binding</keyword>
<dbReference type="EMBL" id="QUAK01000149">
    <property type="protein sequence ID" value="RFU84022.1"/>
    <property type="molecule type" value="Genomic_DNA"/>
</dbReference>
<comment type="caution">
    <text evidence="6">The sequence shown here is derived from an EMBL/GenBank/DDBJ whole genome shotgun (WGS) entry which is preliminary data.</text>
</comment>
<proteinExistence type="predicted"/>
<keyword evidence="2" id="KW-0863">Zinc-finger</keyword>
<evidence type="ECO:0000256" key="3">
    <source>
        <dbReference type="ARBA" id="ARBA00022833"/>
    </source>
</evidence>
<dbReference type="RefSeq" id="WP_128558420.1">
    <property type="nucleotide sequence ID" value="NZ_QUAK01000149.1"/>
</dbReference>